<dbReference type="EMBL" id="JAWJEJ010000002">
    <property type="protein sequence ID" value="MDV3459154.1"/>
    <property type="molecule type" value="Genomic_DNA"/>
</dbReference>
<reference evidence="1 2" key="1">
    <citation type="submission" date="2023-10" db="EMBL/GenBank/DDBJ databases">
        <title>Sphingomonas sp. HF-S4 16S ribosomal RNA gene Genome sequencing and assembly.</title>
        <authorList>
            <person name="Lee H."/>
        </authorList>
    </citation>
    <scope>NUCLEOTIDE SEQUENCE [LARGE SCALE GENOMIC DNA]</scope>
    <source>
        <strain evidence="1 2">HF-S4</strain>
    </source>
</reference>
<sequence length="106" mass="11569">MTLLAALLLAPVVQEAPSVDLSAEEIVVQARQERMRVSLRYDRKRRVRGCAIAKTSGDAAFDRAVCETAVACARTVPAESAEAIRACARPKLLAFARAQIDQEEQE</sequence>
<dbReference type="SUPFAM" id="SSF74653">
    <property type="entry name" value="TolA/TonB C-terminal domain"/>
    <property type="match status" value="1"/>
</dbReference>
<name>A0ABU3YCN7_9SPHN</name>
<dbReference type="RefSeq" id="WP_317228310.1">
    <property type="nucleotide sequence ID" value="NZ_JAWJEJ010000002.1"/>
</dbReference>
<evidence type="ECO:0000313" key="2">
    <source>
        <dbReference type="Proteomes" id="UP001273531"/>
    </source>
</evidence>
<organism evidence="1 2">
    <name type="scientific">Sphingomonas agrestis</name>
    <dbReference type="NCBI Taxonomy" id="3080540"/>
    <lineage>
        <taxon>Bacteria</taxon>
        <taxon>Pseudomonadati</taxon>
        <taxon>Pseudomonadota</taxon>
        <taxon>Alphaproteobacteria</taxon>
        <taxon>Sphingomonadales</taxon>
        <taxon>Sphingomonadaceae</taxon>
        <taxon>Sphingomonas</taxon>
    </lineage>
</organism>
<comment type="caution">
    <text evidence="1">The sequence shown here is derived from an EMBL/GenBank/DDBJ whole genome shotgun (WGS) entry which is preliminary data.</text>
</comment>
<proteinExistence type="predicted"/>
<keyword evidence="2" id="KW-1185">Reference proteome</keyword>
<accession>A0ABU3YCN7</accession>
<protein>
    <recommendedName>
        <fullName evidence="3">UrcA family protein</fullName>
    </recommendedName>
</protein>
<dbReference type="Proteomes" id="UP001273531">
    <property type="component" value="Unassembled WGS sequence"/>
</dbReference>
<evidence type="ECO:0008006" key="3">
    <source>
        <dbReference type="Google" id="ProtNLM"/>
    </source>
</evidence>
<evidence type="ECO:0000313" key="1">
    <source>
        <dbReference type="EMBL" id="MDV3459154.1"/>
    </source>
</evidence>
<gene>
    <name evidence="1" type="ORF">RZN05_19310</name>
</gene>